<feature type="transmembrane region" description="Helical" evidence="2">
    <location>
        <begin position="359"/>
        <end position="378"/>
    </location>
</feature>
<feature type="transmembrane region" description="Helical" evidence="2">
    <location>
        <begin position="312"/>
        <end position="330"/>
    </location>
</feature>
<feature type="transmembrane region" description="Helical" evidence="2">
    <location>
        <begin position="272"/>
        <end position="292"/>
    </location>
</feature>
<feature type="transmembrane region" description="Helical" evidence="2">
    <location>
        <begin position="94"/>
        <end position="115"/>
    </location>
</feature>
<gene>
    <name evidence="3" type="ORF">JNW91_22345</name>
</gene>
<keyword evidence="2" id="KW-1133">Transmembrane helix</keyword>
<accession>A0ABS1XYW8</accession>
<comment type="caution">
    <text evidence="3">The sequence shown here is derived from an EMBL/GenBank/DDBJ whole genome shotgun (WGS) entry which is preliminary data.</text>
</comment>
<evidence type="ECO:0000313" key="3">
    <source>
        <dbReference type="EMBL" id="MBM0234339.1"/>
    </source>
</evidence>
<evidence type="ECO:0000256" key="1">
    <source>
        <dbReference type="SAM" id="MobiDB-lite"/>
    </source>
</evidence>
<dbReference type="PANTHER" id="PTHR36840">
    <property type="entry name" value="BLL5714 PROTEIN"/>
    <property type="match status" value="1"/>
</dbReference>
<reference evidence="3 4" key="1">
    <citation type="submission" date="2021-01" db="EMBL/GenBank/DDBJ databases">
        <title>Draft genome sequence of Micromonospora sp. strain STR1_7.</title>
        <authorList>
            <person name="Karlyshev A."/>
            <person name="Jawad R."/>
        </authorList>
    </citation>
    <scope>NUCLEOTIDE SEQUENCE [LARGE SCALE GENOMIC DNA]</scope>
    <source>
        <strain evidence="3 4">STR1-7</strain>
    </source>
</reference>
<keyword evidence="2" id="KW-0472">Membrane</keyword>
<dbReference type="Pfam" id="PF06772">
    <property type="entry name" value="LtrA"/>
    <property type="match status" value="1"/>
</dbReference>
<feature type="transmembrane region" description="Helical" evidence="2">
    <location>
        <begin position="60"/>
        <end position="82"/>
    </location>
</feature>
<sequence length="395" mass="42906">MTRSQSVRPFYRPMRPRSRDEPNRGATPLELFFDLCFVVAVSQAAGNLHHDVTAGHLGHALTRYLMVFFAIWWSWVNFTWFASAYDTDDDVYRITTLVQIAGALIIAAGVPRAFTGGDFSIITYGYVVMRLAAVVHWSRAAAGDPAHRRAARRYAIGVTVVQLGWLLRLALPEGWGTAAFLVLVLADLLVPAVAERPGMTPWHPGHITERYGLFTLIVLGDVVLNTSVAIQTGVDAGERQLWSLAAAATVIVFALWWLYFDRPIEAPDRLPYSLIWGYGHYLVFAAVAAVGAGLAVSVDHDRHLAHISGSTAGYAVAIPVAVFLLTVWVLHVRRQQHGAVVVAFPLVALLTLLTPLGPAPVYVVALLLAALVALTVLLRRRDVLPTAATAGDGPG</sequence>
<evidence type="ECO:0000256" key="2">
    <source>
        <dbReference type="SAM" id="Phobius"/>
    </source>
</evidence>
<feature type="transmembrane region" description="Helical" evidence="2">
    <location>
        <begin position="240"/>
        <end position="260"/>
    </location>
</feature>
<evidence type="ECO:0000313" key="4">
    <source>
        <dbReference type="Proteomes" id="UP000601027"/>
    </source>
</evidence>
<feature type="transmembrane region" description="Helical" evidence="2">
    <location>
        <begin position="121"/>
        <end position="142"/>
    </location>
</feature>
<proteinExistence type="predicted"/>
<feature type="transmembrane region" description="Helical" evidence="2">
    <location>
        <begin position="337"/>
        <end position="353"/>
    </location>
</feature>
<dbReference type="InterPro" id="IPR010640">
    <property type="entry name" value="Low_temperature_requirement_A"/>
</dbReference>
<feature type="region of interest" description="Disordered" evidence="1">
    <location>
        <begin position="1"/>
        <end position="23"/>
    </location>
</feature>
<name>A0ABS1XYW8_9ACTN</name>
<dbReference type="RefSeq" id="WP_203177436.1">
    <property type="nucleotide sequence ID" value="NZ_JAEVHM010000133.1"/>
</dbReference>
<dbReference type="PANTHER" id="PTHR36840:SF1">
    <property type="entry name" value="BLL5714 PROTEIN"/>
    <property type="match status" value="1"/>
</dbReference>
<dbReference type="Proteomes" id="UP000601027">
    <property type="component" value="Unassembled WGS sequence"/>
</dbReference>
<keyword evidence="4" id="KW-1185">Reference proteome</keyword>
<protein>
    <submittedName>
        <fullName evidence="3">Low temperature requirement protein A</fullName>
    </submittedName>
</protein>
<organism evidence="3 4">
    <name type="scientific">Micromonospora parastrephiae</name>
    <dbReference type="NCBI Taxonomy" id="2806101"/>
    <lineage>
        <taxon>Bacteria</taxon>
        <taxon>Bacillati</taxon>
        <taxon>Actinomycetota</taxon>
        <taxon>Actinomycetes</taxon>
        <taxon>Micromonosporales</taxon>
        <taxon>Micromonosporaceae</taxon>
        <taxon>Micromonospora</taxon>
    </lineage>
</organism>
<keyword evidence="2" id="KW-0812">Transmembrane</keyword>
<dbReference type="EMBL" id="JAEVHM010000133">
    <property type="protein sequence ID" value="MBM0234339.1"/>
    <property type="molecule type" value="Genomic_DNA"/>
</dbReference>